<gene>
    <name evidence="2" type="ORF">GM655_04120</name>
</gene>
<keyword evidence="3" id="KW-1185">Reference proteome</keyword>
<evidence type="ECO:0000313" key="2">
    <source>
        <dbReference type="EMBL" id="MTW32011.1"/>
    </source>
</evidence>
<dbReference type="RefSeq" id="WP_155433324.1">
    <property type="nucleotide sequence ID" value="NZ_JBHLXK010000001.1"/>
</dbReference>
<feature type="transmembrane region" description="Helical" evidence="1">
    <location>
        <begin position="75"/>
        <end position="93"/>
    </location>
</feature>
<keyword evidence="1" id="KW-0812">Transmembrane</keyword>
<comment type="caution">
    <text evidence="2">The sequence shown here is derived from an EMBL/GenBank/DDBJ whole genome shotgun (WGS) entry which is preliminary data.</text>
</comment>
<proteinExistence type="predicted"/>
<sequence>MARPQAAPIARDWLGKTLAGILLGFTLALGCSALFVWLAASLPQSARSQLAMWLLAPVWIGVLGGVFFFRSGKQAWLWLGAANLLVFLIPILGRHF</sequence>
<organism evidence="2 3">
    <name type="scientific">Pseudoduganella danionis</name>
    <dbReference type="NCBI Taxonomy" id="1890295"/>
    <lineage>
        <taxon>Bacteria</taxon>
        <taxon>Pseudomonadati</taxon>
        <taxon>Pseudomonadota</taxon>
        <taxon>Betaproteobacteria</taxon>
        <taxon>Burkholderiales</taxon>
        <taxon>Oxalobacteraceae</taxon>
        <taxon>Telluria group</taxon>
        <taxon>Pseudoduganella</taxon>
    </lineage>
</organism>
<protein>
    <submittedName>
        <fullName evidence="2">Uncharacterized protein</fullName>
    </submittedName>
</protein>
<evidence type="ECO:0000313" key="3">
    <source>
        <dbReference type="Proteomes" id="UP000735592"/>
    </source>
</evidence>
<evidence type="ECO:0000256" key="1">
    <source>
        <dbReference type="SAM" id="Phobius"/>
    </source>
</evidence>
<reference evidence="2 3" key="1">
    <citation type="submission" date="2019-11" db="EMBL/GenBank/DDBJ databases">
        <title>Type strains purchased from KCTC, JCM and DSMZ.</title>
        <authorList>
            <person name="Lu H."/>
        </authorList>
    </citation>
    <scope>NUCLEOTIDE SEQUENCE [LARGE SCALE GENOMIC DNA]</scope>
    <source>
        <strain evidence="2 3">DSM 103461</strain>
    </source>
</reference>
<name>A0ABW9SJK8_9BURK</name>
<keyword evidence="1" id="KW-1133">Transmembrane helix</keyword>
<dbReference type="PROSITE" id="PS51257">
    <property type="entry name" value="PROKAR_LIPOPROTEIN"/>
    <property type="match status" value="1"/>
</dbReference>
<feature type="transmembrane region" description="Helical" evidence="1">
    <location>
        <begin position="50"/>
        <end position="69"/>
    </location>
</feature>
<accession>A0ABW9SJK8</accession>
<feature type="transmembrane region" description="Helical" evidence="1">
    <location>
        <begin position="18"/>
        <end position="38"/>
    </location>
</feature>
<keyword evidence="1" id="KW-0472">Membrane</keyword>
<dbReference type="EMBL" id="WNKW01000001">
    <property type="protein sequence ID" value="MTW32011.1"/>
    <property type="molecule type" value="Genomic_DNA"/>
</dbReference>
<dbReference type="Proteomes" id="UP000735592">
    <property type="component" value="Unassembled WGS sequence"/>
</dbReference>